<evidence type="ECO:0000313" key="1">
    <source>
        <dbReference type="EMBL" id="SDP39657.1"/>
    </source>
</evidence>
<dbReference type="Proteomes" id="UP000199341">
    <property type="component" value="Unassembled WGS sequence"/>
</dbReference>
<reference evidence="1 2" key="1">
    <citation type="submission" date="2016-10" db="EMBL/GenBank/DDBJ databases">
        <authorList>
            <person name="de Groot N.N."/>
        </authorList>
    </citation>
    <scope>NUCLEOTIDE SEQUENCE [LARGE SCALE GENOMIC DNA]</scope>
    <source>
        <strain evidence="1 2">CGMCC 4.2022</strain>
    </source>
</reference>
<dbReference type="Gene3D" id="1.10.287.1060">
    <property type="entry name" value="ESAT-6-like"/>
    <property type="match status" value="1"/>
</dbReference>
<dbReference type="EMBL" id="FNIE01000027">
    <property type="protein sequence ID" value="SDP39657.1"/>
    <property type="molecule type" value="Genomic_DNA"/>
</dbReference>
<protein>
    <submittedName>
        <fullName evidence="1">Uncharacterized protein</fullName>
    </submittedName>
</protein>
<keyword evidence="2" id="KW-1185">Reference proteome</keyword>
<dbReference type="SUPFAM" id="SSF140453">
    <property type="entry name" value="EsxAB dimer-like"/>
    <property type="match status" value="1"/>
</dbReference>
<gene>
    <name evidence="1" type="ORF">SAMN05216259_12726</name>
</gene>
<sequence>MTTPINSASEAAQTLRTDDQAVQHALSLLDDHTAFMKNMGSTVDQIRSDIASSYQAQSSTTFQGKINDWISAYQGVSAAVQQLRTNLETAHGTIGRAEEELHQNAAAWQSTSGDDAVFQALRG</sequence>
<dbReference type="AlphaFoldDB" id="A0A1H0SD84"/>
<proteinExistence type="predicted"/>
<dbReference type="RefSeq" id="WP_093788633.1">
    <property type="nucleotide sequence ID" value="NZ_FNIE01000027.1"/>
</dbReference>
<accession>A0A1H0SD84</accession>
<evidence type="ECO:0000313" key="2">
    <source>
        <dbReference type="Proteomes" id="UP000199341"/>
    </source>
</evidence>
<organism evidence="1 2">
    <name type="scientific">Actinacidiphila guanduensis</name>
    <dbReference type="NCBI Taxonomy" id="310781"/>
    <lineage>
        <taxon>Bacteria</taxon>
        <taxon>Bacillati</taxon>
        <taxon>Actinomycetota</taxon>
        <taxon>Actinomycetes</taxon>
        <taxon>Kitasatosporales</taxon>
        <taxon>Streptomycetaceae</taxon>
        <taxon>Actinacidiphila</taxon>
    </lineage>
</organism>
<dbReference type="InterPro" id="IPR036689">
    <property type="entry name" value="ESAT-6-like_sf"/>
</dbReference>
<dbReference type="OrthoDB" id="3872201at2"/>
<dbReference type="STRING" id="310781.SAMN05216259_12726"/>
<name>A0A1H0SD84_9ACTN</name>